<organism evidence="2 3">
    <name type="scientific">Cylicostephanus goldi</name>
    <name type="common">Nematode worm</name>
    <dbReference type="NCBI Taxonomy" id="71465"/>
    <lineage>
        <taxon>Eukaryota</taxon>
        <taxon>Metazoa</taxon>
        <taxon>Ecdysozoa</taxon>
        <taxon>Nematoda</taxon>
        <taxon>Chromadorea</taxon>
        <taxon>Rhabditida</taxon>
        <taxon>Rhabditina</taxon>
        <taxon>Rhabditomorpha</taxon>
        <taxon>Strongyloidea</taxon>
        <taxon>Strongylidae</taxon>
        <taxon>Cylicostephanus</taxon>
    </lineage>
</organism>
<dbReference type="AlphaFoldDB" id="A0A3P6SVF0"/>
<keyword evidence="3" id="KW-1185">Reference proteome</keyword>
<evidence type="ECO:0000313" key="2">
    <source>
        <dbReference type="EMBL" id="VDK57568.1"/>
    </source>
</evidence>
<protein>
    <submittedName>
        <fullName evidence="2">Uncharacterized protein</fullName>
    </submittedName>
</protein>
<accession>A0A3P6SVF0</accession>
<sequence>MGGTSVISSSSGGMITTTIGGRTYTAQIPLASSISTQSSTFTNNNGQLEERVAVTINGDTTVYSTINGQTTVTDGQGNPRPDGGPFHVGAQQRFTQRRF</sequence>
<feature type="region of interest" description="Disordered" evidence="1">
    <location>
        <begin position="69"/>
        <end position="88"/>
    </location>
</feature>
<dbReference type="Proteomes" id="UP000271889">
    <property type="component" value="Unassembled WGS sequence"/>
</dbReference>
<name>A0A3P6SVF0_CYLGO</name>
<reference evidence="2 3" key="1">
    <citation type="submission" date="2018-11" db="EMBL/GenBank/DDBJ databases">
        <authorList>
            <consortium name="Pathogen Informatics"/>
        </authorList>
    </citation>
    <scope>NUCLEOTIDE SEQUENCE [LARGE SCALE GENOMIC DNA]</scope>
</reference>
<evidence type="ECO:0000256" key="1">
    <source>
        <dbReference type="SAM" id="MobiDB-lite"/>
    </source>
</evidence>
<dbReference type="EMBL" id="UYRV01010635">
    <property type="protein sequence ID" value="VDK57568.1"/>
    <property type="molecule type" value="Genomic_DNA"/>
</dbReference>
<proteinExistence type="predicted"/>
<dbReference type="OrthoDB" id="5876161at2759"/>
<evidence type="ECO:0000313" key="3">
    <source>
        <dbReference type="Proteomes" id="UP000271889"/>
    </source>
</evidence>
<gene>
    <name evidence="2" type="ORF">CGOC_LOCUS4035</name>
</gene>